<keyword evidence="6" id="KW-1185">Reference proteome</keyword>
<evidence type="ECO:0000313" key="6">
    <source>
        <dbReference type="Proteomes" id="UP000663829"/>
    </source>
</evidence>
<dbReference type="GO" id="GO:0003700">
    <property type="term" value="F:DNA-binding transcription factor activity"/>
    <property type="evidence" value="ECO:0007669"/>
    <property type="project" value="InterPro"/>
</dbReference>
<evidence type="ECO:0000313" key="3">
    <source>
        <dbReference type="EMBL" id="CAF1068883.1"/>
    </source>
</evidence>
<evidence type="ECO:0000313" key="5">
    <source>
        <dbReference type="EMBL" id="CAF3833507.1"/>
    </source>
</evidence>
<name>A0A813QMN6_9BILA</name>
<reference evidence="2" key="1">
    <citation type="submission" date="2021-02" db="EMBL/GenBank/DDBJ databases">
        <authorList>
            <person name="Nowell W R."/>
        </authorList>
    </citation>
    <scope>NUCLEOTIDE SEQUENCE</scope>
</reference>
<dbReference type="OrthoDB" id="6624782at2759"/>
<comment type="caution">
    <text evidence="2">The sequence shown here is derived from an EMBL/GenBank/DDBJ whole genome shotgun (WGS) entry which is preliminary data.</text>
</comment>
<proteinExistence type="predicted"/>
<dbReference type="EMBL" id="CAJNOQ010000193">
    <property type="protein sequence ID" value="CAF0770349.1"/>
    <property type="molecule type" value="Genomic_DNA"/>
</dbReference>
<dbReference type="EMBL" id="CAJNOK010008637">
    <property type="protein sequence ID" value="CAF1068883.1"/>
    <property type="molecule type" value="Genomic_DNA"/>
</dbReference>
<dbReference type="Proteomes" id="UP000663829">
    <property type="component" value="Unassembled WGS sequence"/>
</dbReference>
<dbReference type="Pfam" id="PF07716">
    <property type="entry name" value="bZIP_2"/>
    <property type="match status" value="1"/>
</dbReference>
<dbReference type="EMBL" id="CAJOBA010008652">
    <property type="protein sequence ID" value="CAF3833507.1"/>
    <property type="molecule type" value="Genomic_DNA"/>
</dbReference>
<protein>
    <recommendedName>
        <fullName evidence="1">BZIP domain-containing protein</fullName>
    </recommendedName>
</protein>
<dbReference type="Proteomes" id="UP000682733">
    <property type="component" value="Unassembled WGS sequence"/>
</dbReference>
<accession>A0A813QMN6</accession>
<dbReference type="Proteomes" id="UP000677228">
    <property type="component" value="Unassembled WGS sequence"/>
</dbReference>
<dbReference type="SUPFAM" id="SSF57959">
    <property type="entry name" value="Leucine zipper domain"/>
    <property type="match status" value="1"/>
</dbReference>
<organism evidence="2 6">
    <name type="scientific">Didymodactylos carnosus</name>
    <dbReference type="NCBI Taxonomy" id="1234261"/>
    <lineage>
        <taxon>Eukaryota</taxon>
        <taxon>Metazoa</taxon>
        <taxon>Spiralia</taxon>
        <taxon>Gnathifera</taxon>
        <taxon>Rotifera</taxon>
        <taxon>Eurotatoria</taxon>
        <taxon>Bdelloidea</taxon>
        <taxon>Philodinida</taxon>
        <taxon>Philodinidae</taxon>
        <taxon>Didymodactylos</taxon>
    </lineage>
</organism>
<dbReference type="InterPro" id="IPR004827">
    <property type="entry name" value="bZIP"/>
</dbReference>
<dbReference type="Proteomes" id="UP000681722">
    <property type="component" value="Unassembled WGS sequence"/>
</dbReference>
<evidence type="ECO:0000313" key="2">
    <source>
        <dbReference type="EMBL" id="CAF0770349.1"/>
    </source>
</evidence>
<dbReference type="Gene3D" id="1.20.5.170">
    <property type="match status" value="1"/>
</dbReference>
<evidence type="ECO:0000259" key="1">
    <source>
        <dbReference type="Pfam" id="PF07716"/>
    </source>
</evidence>
<dbReference type="InterPro" id="IPR046347">
    <property type="entry name" value="bZIP_sf"/>
</dbReference>
<sequence>MSPSFVDYISLMENCFQSKQKRSLKAIEHDHLYEHKSENGVKKKQQFQQTLPSGIENSKNNLLSDITTVVTSTSDEKYEDFNRYLYKRQQNNLSSKYSRQTRKQKYDEMHRLSEQYEKLNDELEFKILITNKIIDELKFKLAQHLLP</sequence>
<gene>
    <name evidence="2" type="ORF">GPM918_LOCUS1890</name>
    <name evidence="3" type="ORF">OVA965_LOCUS17794</name>
    <name evidence="4" type="ORF">SRO942_LOCUS1890</name>
    <name evidence="5" type="ORF">TMI583_LOCUS17805</name>
</gene>
<dbReference type="EMBL" id="CAJOBC010000193">
    <property type="protein sequence ID" value="CAF3552414.1"/>
    <property type="molecule type" value="Genomic_DNA"/>
</dbReference>
<evidence type="ECO:0000313" key="4">
    <source>
        <dbReference type="EMBL" id="CAF3552414.1"/>
    </source>
</evidence>
<feature type="domain" description="BZIP" evidence="1">
    <location>
        <begin position="84"/>
        <end position="127"/>
    </location>
</feature>
<dbReference type="AlphaFoldDB" id="A0A813QMN6"/>